<dbReference type="InterPro" id="IPR007872">
    <property type="entry name" value="DPH_MB_dom"/>
</dbReference>
<dbReference type="Proteomes" id="UP001162031">
    <property type="component" value="Unassembled WGS sequence"/>
</dbReference>
<evidence type="ECO:0000313" key="8">
    <source>
        <dbReference type="Proteomes" id="UP001162031"/>
    </source>
</evidence>
<evidence type="ECO:0000256" key="1">
    <source>
        <dbReference type="ARBA" id="ARBA00006169"/>
    </source>
</evidence>
<feature type="domain" description="DPH-type MB" evidence="6">
    <location>
        <begin position="99"/>
        <end position="156"/>
    </location>
</feature>
<comment type="similarity">
    <text evidence="1">Belongs to the DPH4 family.</text>
</comment>
<evidence type="ECO:0000256" key="3">
    <source>
        <dbReference type="ARBA" id="ARBA00022833"/>
    </source>
</evidence>
<dbReference type="CDD" id="cd06257">
    <property type="entry name" value="DnaJ"/>
    <property type="match status" value="1"/>
</dbReference>
<evidence type="ECO:0000259" key="6">
    <source>
        <dbReference type="PROSITE" id="PS51074"/>
    </source>
</evidence>
<dbReference type="InterPro" id="IPR036869">
    <property type="entry name" value="J_dom_sf"/>
</dbReference>
<evidence type="ECO:0000313" key="7">
    <source>
        <dbReference type="EMBL" id="CAI5742407.1"/>
    </source>
</evidence>
<evidence type="ECO:0000256" key="2">
    <source>
        <dbReference type="ARBA" id="ARBA00022723"/>
    </source>
</evidence>
<dbReference type="GO" id="GO:0001671">
    <property type="term" value="F:ATPase activator activity"/>
    <property type="evidence" value="ECO:0007669"/>
    <property type="project" value="TreeGrafter"/>
</dbReference>
<protein>
    <recommendedName>
        <fullName evidence="9">Diphthamide biosynthesis protein 4</fullName>
    </recommendedName>
</protein>
<evidence type="ECO:0000259" key="5">
    <source>
        <dbReference type="PROSITE" id="PS50076"/>
    </source>
</evidence>
<evidence type="ECO:0000256" key="4">
    <source>
        <dbReference type="ARBA" id="ARBA00023004"/>
    </source>
</evidence>
<evidence type="ECO:0008006" key="9">
    <source>
        <dbReference type="Google" id="ProtNLM"/>
    </source>
</evidence>
<dbReference type="SUPFAM" id="SSF144217">
    <property type="entry name" value="CSL zinc finger"/>
    <property type="match status" value="1"/>
</dbReference>
<feature type="domain" description="J" evidence="5">
    <location>
        <begin position="6"/>
        <end position="75"/>
    </location>
</feature>
<dbReference type="GO" id="GO:0008198">
    <property type="term" value="F:ferrous iron binding"/>
    <property type="evidence" value="ECO:0007669"/>
    <property type="project" value="TreeGrafter"/>
</dbReference>
<reference evidence="7" key="1">
    <citation type="submission" date="2022-12" db="EMBL/GenBank/DDBJ databases">
        <authorList>
            <person name="Webb A."/>
        </authorList>
    </citation>
    <scope>NUCLEOTIDE SEQUENCE</scope>
    <source>
        <strain evidence="7">Hp1</strain>
    </source>
</reference>
<dbReference type="InterPro" id="IPR036671">
    <property type="entry name" value="DPH_MB_sf"/>
</dbReference>
<dbReference type="PANTHER" id="PTHR45255:SF1">
    <property type="entry name" value="DNAJ HOMOLOG SUBFAMILY C MEMBER 24"/>
    <property type="match status" value="1"/>
</dbReference>
<dbReference type="Gene3D" id="3.10.660.10">
    <property type="entry name" value="DPH Zinc finger"/>
    <property type="match status" value="1"/>
</dbReference>
<dbReference type="PROSITE" id="PS51074">
    <property type="entry name" value="DPH_MB"/>
    <property type="match status" value="1"/>
</dbReference>
<dbReference type="SMART" id="SM00271">
    <property type="entry name" value="DnaJ"/>
    <property type="match status" value="1"/>
</dbReference>
<keyword evidence="2" id="KW-0479">Metal-binding</keyword>
<dbReference type="Pfam" id="PF00226">
    <property type="entry name" value="DnaJ"/>
    <property type="match status" value="1"/>
</dbReference>
<dbReference type="SUPFAM" id="SSF46565">
    <property type="entry name" value="Chaperone J-domain"/>
    <property type="match status" value="1"/>
</dbReference>
<dbReference type="EMBL" id="CANTFL010001467">
    <property type="protein sequence ID" value="CAI5742407.1"/>
    <property type="molecule type" value="Genomic_DNA"/>
</dbReference>
<dbReference type="PANTHER" id="PTHR45255">
    <property type="entry name" value="DNAJ HOMOLOG SUBFAMILY C MEMBER 24"/>
    <property type="match status" value="1"/>
</dbReference>
<keyword evidence="4" id="KW-0408">Iron</keyword>
<keyword evidence="3" id="KW-0862">Zinc</keyword>
<dbReference type="Pfam" id="PF05207">
    <property type="entry name" value="Zn_ribbon_CSL"/>
    <property type="match status" value="1"/>
</dbReference>
<organism evidence="7 8">
    <name type="scientific">Hyaloperonospora brassicae</name>
    <name type="common">Brassica downy mildew</name>
    <name type="synonym">Peronospora brassicae</name>
    <dbReference type="NCBI Taxonomy" id="162125"/>
    <lineage>
        <taxon>Eukaryota</taxon>
        <taxon>Sar</taxon>
        <taxon>Stramenopiles</taxon>
        <taxon>Oomycota</taxon>
        <taxon>Peronosporomycetes</taxon>
        <taxon>Peronosporales</taxon>
        <taxon>Peronosporaceae</taxon>
        <taxon>Hyaloperonospora</taxon>
    </lineage>
</organism>
<name>A0AAV0V138_HYABA</name>
<sequence>MTFAPSFYEVLSVPTTCSSDDVRRAYHQMARRFHPDKRSTATDAAVTSEQHFLRVQAAYETLRHPELRRQYDAKLQQHTRRRKRQQEVVVVSDDVPLSAMHRVQLQDGDHDGDNDVVYTHECRCGDVYEVSEHELWDGVDVVPCAGCSLHVRVLVDTAQ</sequence>
<proteinExistence type="inferred from homology"/>
<dbReference type="PROSITE" id="PS50076">
    <property type="entry name" value="DNAJ_2"/>
    <property type="match status" value="1"/>
</dbReference>
<dbReference type="InterPro" id="IPR001623">
    <property type="entry name" value="DnaJ_domain"/>
</dbReference>
<keyword evidence="8" id="KW-1185">Reference proteome</keyword>
<dbReference type="Gene3D" id="1.10.287.110">
    <property type="entry name" value="DnaJ domain"/>
    <property type="match status" value="1"/>
</dbReference>
<dbReference type="PRINTS" id="PR00625">
    <property type="entry name" value="JDOMAIN"/>
</dbReference>
<gene>
    <name evidence="7" type="ORF">HBR001_LOCUS8968</name>
</gene>
<dbReference type="AlphaFoldDB" id="A0AAV0V138"/>
<accession>A0AAV0V138</accession>
<comment type="caution">
    <text evidence="7">The sequence shown here is derived from an EMBL/GenBank/DDBJ whole genome shotgun (WGS) entry which is preliminary data.</text>
</comment>